<dbReference type="PANTHER" id="PTHR30487">
    <property type="entry name" value="TYPE 4 PREPILIN-LIKE PROTEINS LEADER PEPTIDE-PROCESSING ENZYME"/>
    <property type="match status" value="1"/>
</dbReference>
<dbReference type="AlphaFoldDB" id="A0A0R1YUT3"/>
<dbReference type="InterPro" id="IPR050882">
    <property type="entry name" value="Prepilin_peptidase/N-MTase"/>
</dbReference>
<accession>A0A0R1YUT3</accession>
<dbReference type="InterPro" id="IPR010627">
    <property type="entry name" value="Prepilin_pept_A24_N"/>
</dbReference>
<dbReference type="EMBL" id="AZFZ01000001">
    <property type="protein sequence ID" value="KRM45919.1"/>
    <property type="molecule type" value="Genomic_DNA"/>
</dbReference>
<dbReference type="SUPFAM" id="SSF48695">
    <property type="entry name" value="Multiheme cytochromes"/>
    <property type="match status" value="1"/>
</dbReference>
<name>A0A0R1YUT3_9LACO</name>
<reference evidence="3 4" key="1">
    <citation type="journal article" date="2015" name="Genome Announc.">
        <title>Expanding the biotechnology potential of lactobacilli through comparative genomics of 213 strains and associated genera.</title>
        <authorList>
            <person name="Sun Z."/>
            <person name="Harris H.M."/>
            <person name="McCann A."/>
            <person name="Guo C."/>
            <person name="Argimon S."/>
            <person name="Zhang W."/>
            <person name="Yang X."/>
            <person name="Jeffery I.B."/>
            <person name="Cooney J.C."/>
            <person name="Kagawa T.F."/>
            <person name="Liu W."/>
            <person name="Song Y."/>
            <person name="Salvetti E."/>
            <person name="Wrobel A."/>
            <person name="Rasinkangas P."/>
            <person name="Parkhill J."/>
            <person name="Rea M.C."/>
            <person name="O'Sullivan O."/>
            <person name="Ritari J."/>
            <person name="Douillard F.P."/>
            <person name="Paul Ross R."/>
            <person name="Yang R."/>
            <person name="Briner A.E."/>
            <person name="Felis G.E."/>
            <person name="de Vos W.M."/>
            <person name="Barrangou R."/>
            <person name="Klaenhammer T.R."/>
            <person name="Caufield P.W."/>
            <person name="Cui Y."/>
            <person name="Zhang H."/>
            <person name="O'Toole P.W."/>
        </authorList>
    </citation>
    <scope>NUCLEOTIDE SEQUENCE [LARGE SCALE GENOMIC DNA]</scope>
    <source>
        <strain evidence="3 4">DSM 18390</strain>
    </source>
</reference>
<feature type="transmembrane region" description="Helical" evidence="1">
    <location>
        <begin position="121"/>
        <end position="149"/>
    </location>
</feature>
<dbReference type="GO" id="GO:0004190">
    <property type="term" value="F:aspartic-type endopeptidase activity"/>
    <property type="evidence" value="ECO:0007669"/>
    <property type="project" value="TreeGrafter"/>
</dbReference>
<dbReference type="PATRIC" id="fig|1423786.4.peg.103"/>
<gene>
    <name evidence="3" type="ORF">FD47_GL000103</name>
</gene>
<dbReference type="Proteomes" id="UP000051010">
    <property type="component" value="Unassembled WGS sequence"/>
</dbReference>
<evidence type="ECO:0000259" key="2">
    <source>
        <dbReference type="Pfam" id="PF06750"/>
    </source>
</evidence>
<dbReference type="GO" id="GO:0006465">
    <property type="term" value="P:signal peptide processing"/>
    <property type="evidence" value="ECO:0007669"/>
    <property type="project" value="TreeGrafter"/>
</dbReference>
<keyword evidence="1" id="KW-0472">Membrane</keyword>
<protein>
    <submittedName>
        <fullName evidence="3">Bacterial peptidase A24 protein</fullName>
    </submittedName>
</protein>
<dbReference type="InterPro" id="IPR036280">
    <property type="entry name" value="Multihaem_cyt_sf"/>
</dbReference>
<feature type="transmembrane region" description="Helical" evidence="1">
    <location>
        <begin position="91"/>
        <end position="109"/>
    </location>
</feature>
<feature type="domain" description="Prepilin peptidase A24 N-terminal" evidence="2">
    <location>
        <begin position="9"/>
        <end position="89"/>
    </location>
</feature>
<organism evidence="3 4">
    <name type="scientific">Lentilactobacillus parafarraginis DSM 18390 = JCM 14109</name>
    <dbReference type="NCBI Taxonomy" id="1423786"/>
    <lineage>
        <taxon>Bacteria</taxon>
        <taxon>Bacillati</taxon>
        <taxon>Bacillota</taxon>
        <taxon>Bacilli</taxon>
        <taxon>Lactobacillales</taxon>
        <taxon>Lactobacillaceae</taxon>
        <taxon>Lentilactobacillus</taxon>
    </lineage>
</organism>
<evidence type="ECO:0000313" key="3">
    <source>
        <dbReference type="EMBL" id="KRM45919.1"/>
    </source>
</evidence>
<feature type="transmembrane region" description="Helical" evidence="1">
    <location>
        <begin position="207"/>
        <end position="229"/>
    </location>
</feature>
<sequence length="233" mass="26007">MLIIIEFMLGASFGSFITAIVTRQLRGESIIFPRSHCDSCQKQLQVRDLIPVLGYLSLRGKCRFCHASIAKASFIAELLVGTIFVVQAVSLPNFLSLATVLILIYLSLFDIKRKQVPSAGLILLFVVCVICHQHTLPQLLIAIGCYAVIQLINRWQTFLGNGDIDIFFCLWLPLSIAHLLWILCISCVIALGYLIVAPWPADNKIPFVPFITAAYIIMLHFGTYLVPLISQFP</sequence>
<evidence type="ECO:0000256" key="1">
    <source>
        <dbReference type="SAM" id="Phobius"/>
    </source>
</evidence>
<comment type="caution">
    <text evidence="3">The sequence shown here is derived from an EMBL/GenBank/DDBJ whole genome shotgun (WGS) entry which is preliminary data.</text>
</comment>
<dbReference type="GO" id="GO:0005886">
    <property type="term" value="C:plasma membrane"/>
    <property type="evidence" value="ECO:0007669"/>
    <property type="project" value="TreeGrafter"/>
</dbReference>
<dbReference type="Pfam" id="PF06750">
    <property type="entry name" value="A24_N_bact"/>
    <property type="match status" value="1"/>
</dbReference>
<evidence type="ECO:0000313" key="4">
    <source>
        <dbReference type="Proteomes" id="UP000051010"/>
    </source>
</evidence>
<proteinExistence type="predicted"/>
<keyword evidence="1" id="KW-1133">Transmembrane helix</keyword>
<feature type="transmembrane region" description="Helical" evidence="1">
    <location>
        <begin position="179"/>
        <end position="201"/>
    </location>
</feature>
<dbReference type="RefSeq" id="WP_054732078.1">
    <property type="nucleotide sequence ID" value="NZ_AZFZ01000001.1"/>
</dbReference>
<dbReference type="PANTHER" id="PTHR30487:SF0">
    <property type="entry name" value="PREPILIN LEADER PEPTIDASE_N-METHYLTRANSFERASE-RELATED"/>
    <property type="match status" value="1"/>
</dbReference>
<keyword evidence="1" id="KW-0812">Transmembrane</keyword>